<keyword evidence="7" id="KW-0677">Repeat</keyword>
<evidence type="ECO:0000256" key="13">
    <source>
        <dbReference type="PIRSR" id="PIRSR000606-50"/>
    </source>
</evidence>
<keyword evidence="10 14" id="KW-0067">ATP-binding</keyword>
<feature type="binding site" evidence="14">
    <location>
        <begin position="61"/>
        <end position="69"/>
    </location>
    <ligand>
        <name>ATP</name>
        <dbReference type="ChEBI" id="CHEBI:30616"/>
    </ligand>
</feature>
<accession>A0A556TWP2</accession>
<dbReference type="GO" id="GO:0106310">
    <property type="term" value="F:protein serine kinase activity"/>
    <property type="evidence" value="ECO:0007669"/>
    <property type="project" value="RHEA"/>
</dbReference>
<evidence type="ECO:0000256" key="6">
    <source>
        <dbReference type="ARBA" id="ARBA00022679"/>
    </source>
</evidence>
<dbReference type="FunFam" id="3.30.200.20:FF:000941">
    <property type="entry name" value="Ribosomal protein S6 kinase alpha-3"/>
    <property type="match status" value="1"/>
</dbReference>
<evidence type="ECO:0000256" key="15">
    <source>
        <dbReference type="PROSITE-ProRule" id="PRU10141"/>
    </source>
</evidence>
<dbReference type="OrthoDB" id="63267at2759"/>
<evidence type="ECO:0000256" key="4">
    <source>
        <dbReference type="ARBA" id="ARBA00022527"/>
    </source>
</evidence>
<dbReference type="SMART" id="SM00133">
    <property type="entry name" value="S_TK_X"/>
    <property type="match status" value="1"/>
</dbReference>
<evidence type="ECO:0000256" key="5">
    <source>
        <dbReference type="ARBA" id="ARBA00022553"/>
    </source>
</evidence>
<dbReference type="EMBL" id="VCAZ01000024">
    <property type="protein sequence ID" value="TSK98469.1"/>
    <property type="molecule type" value="Genomic_DNA"/>
</dbReference>
<evidence type="ECO:0000313" key="20">
    <source>
        <dbReference type="Proteomes" id="UP000319801"/>
    </source>
</evidence>
<evidence type="ECO:0000256" key="10">
    <source>
        <dbReference type="ARBA" id="ARBA00022840"/>
    </source>
</evidence>
<evidence type="ECO:0000256" key="11">
    <source>
        <dbReference type="ARBA" id="ARBA00047899"/>
    </source>
</evidence>
<dbReference type="PROSITE" id="PS00108">
    <property type="entry name" value="PROTEIN_KINASE_ST"/>
    <property type="match status" value="1"/>
</dbReference>
<feature type="binding site" evidence="14 15">
    <location>
        <position position="389"/>
    </location>
    <ligand>
        <name>ATP</name>
        <dbReference type="ChEBI" id="CHEBI:30616"/>
    </ligand>
</feature>
<dbReference type="Proteomes" id="UP000319801">
    <property type="component" value="Unassembled WGS sequence"/>
</dbReference>
<evidence type="ECO:0000256" key="14">
    <source>
        <dbReference type="PIRSR" id="PIRSR000606-51"/>
    </source>
</evidence>
<dbReference type="FunFam" id="1.10.510.10:FF:000041">
    <property type="entry name" value="Ribosomal protein S6 kinase"/>
    <property type="match status" value="1"/>
</dbReference>
<feature type="domain" description="Protein kinase" evidence="17">
    <location>
        <begin position="360"/>
        <end position="617"/>
    </location>
</feature>
<dbReference type="InterPro" id="IPR011009">
    <property type="entry name" value="Kinase-like_dom_sf"/>
</dbReference>
<organism evidence="19 20">
    <name type="scientific">Bagarius yarrelli</name>
    <name type="common">Goonch</name>
    <name type="synonym">Bagrus yarrelli</name>
    <dbReference type="NCBI Taxonomy" id="175774"/>
    <lineage>
        <taxon>Eukaryota</taxon>
        <taxon>Metazoa</taxon>
        <taxon>Chordata</taxon>
        <taxon>Craniata</taxon>
        <taxon>Vertebrata</taxon>
        <taxon>Euteleostomi</taxon>
        <taxon>Actinopterygii</taxon>
        <taxon>Neopterygii</taxon>
        <taxon>Teleostei</taxon>
        <taxon>Ostariophysi</taxon>
        <taxon>Siluriformes</taxon>
        <taxon>Sisoridae</taxon>
        <taxon>Sisorinae</taxon>
        <taxon>Bagarius</taxon>
    </lineage>
</organism>
<dbReference type="InterPro" id="IPR000719">
    <property type="entry name" value="Prot_kinase_dom"/>
</dbReference>
<reference evidence="19 20" key="1">
    <citation type="journal article" date="2019" name="Genome Biol. Evol.">
        <title>Whole-Genome Sequencing of the Giant Devil Catfish, Bagarius yarrelli.</title>
        <authorList>
            <person name="Jiang W."/>
            <person name="Lv Y."/>
            <person name="Cheng L."/>
            <person name="Yang K."/>
            <person name="Chao B."/>
            <person name="Wang X."/>
            <person name="Li Y."/>
            <person name="Pan X."/>
            <person name="You X."/>
            <person name="Zhang Y."/>
            <person name="Yang J."/>
            <person name="Li J."/>
            <person name="Zhang X."/>
            <person name="Liu S."/>
            <person name="Sun C."/>
            <person name="Yang J."/>
            <person name="Shi Q."/>
        </authorList>
    </citation>
    <scope>NUCLEOTIDE SEQUENCE [LARGE SCALE GENOMIC DNA]</scope>
    <source>
        <strain evidence="19">JWS20170419001</strain>
        <tissue evidence="19">Muscle</tissue>
    </source>
</reference>
<dbReference type="SMART" id="SM00220">
    <property type="entry name" value="S_TKc"/>
    <property type="match status" value="2"/>
</dbReference>
<dbReference type="InterPro" id="IPR017892">
    <property type="entry name" value="Pkinase_C"/>
</dbReference>
<feature type="binding site" evidence="14">
    <location>
        <begin position="366"/>
        <end position="374"/>
    </location>
    <ligand>
        <name>ATP</name>
        <dbReference type="ChEBI" id="CHEBI:30616"/>
    </ligand>
</feature>
<evidence type="ECO:0000256" key="7">
    <source>
        <dbReference type="ARBA" id="ARBA00022737"/>
    </source>
</evidence>
<comment type="catalytic activity">
    <reaction evidence="11">
        <text>L-threonyl-[protein] + ATP = O-phospho-L-threonyl-[protein] + ADP + H(+)</text>
        <dbReference type="Rhea" id="RHEA:46608"/>
        <dbReference type="Rhea" id="RHEA-COMP:11060"/>
        <dbReference type="Rhea" id="RHEA-COMP:11605"/>
        <dbReference type="ChEBI" id="CHEBI:15378"/>
        <dbReference type="ChEBI" id="CHEBI:30013"/>
        <dbReference type="ChEBI" id="CHEBI:30616"/>
        <dbReference type="ChEBI" id="CHEBI:61977"/>
        <dbReference type="ChEBI" id="CHEBI:456216"/>
        <dbReference type="EC" id="2.7.11.1"/>
    </reaction>
</comment>
<evidence type="ECO:0000256" key="16">
    <source>
        <dbReference type="SAM" id="MobiDB-lite"/>
    </source>
</evidence>
<dbReference type="InterPro" id="IPR000961">
    <property type="entry name" value="AGC-kinase_C"/>
</dbReference>
<evidence type="ECO:0000256" key="1">
    <source>
        <dbReference type="ARBA" id="ARBA00001946"/>
    </source>
</evidence>
<comment type="caution">
    <text evidence="19">The sequence shown here is derived from an EMBL/GenBank/DDBJ whole genome shotgun (WGS) entry which is preliminary data.</text>
</comment>
<protein>
    <recommendedName>
        <fullName evidence="3">non-specific serine/threonine protein kinase</fullName>
        <ecNumber evidence="3">2.7.11.1</ecNumber>
    </recommendedName>
</protein>
<dbReference type="PIRSF" id="PIRSF000606">
    <property type="entry name" value="Ribsml_S6_kin_2"/>
    <property type="match status" value="1"/>
</dbReference>
<dbReference type="Gene3D" id="3.30.200.20">
    <property type="entry name" value="Phosphorylase Kinase, domain 1"/>
    <property type="match status" value="2"/>
</dbReference>
<feature type="binding site" evidence="14 15">
    <location>
        <position position="87"/>
    </location>
    <ligand>
        <name>ATP</name>
        <dbReference type="ChEBI" id="CHEBI:30616"/>
    </ligand>
</feature>
<comment type="cofactor">
    <cofactor evidence="1">
        <name>Mg(2+)</name>
        <dbReference type="ChEBI" id="CHEBI:18420"/>
    </cofactor>
</comment>
<dbReference type="Pfam" id="PF00433">
    <property type="entry name" value="Pkinase_C"/>
    <property type="match status" value="1"/>
</dbReference>
<evidence type="ECO:0000256" key="2">
    <source>
        <dbReference type="ARBA" id="ARBA00009804"/>
    </source>
</evidence>
<dbReference type="EC" id="2.7.11.1" evidence="3"/>
<feature type="active site" description="Proton acceptor" evidence="13">
    <location>
        <position position="171"/>
    </location>
</feature>
<keyword evidence="20" id="KW-1185">Reference proteome</keyword>
<dbReference type="AlphaFoldDB" id="A0A556TWP2"/>
<evidence type="ECO:0000256" key="9">
    <source>
        <dbReference type="ARBA" id="ARBA00022777"/>
    </source>
</evidence>
<dbReference type="Pfam" id="PF00069">
    <property type="entry name" value="Pkinase"/>
    <property type="match status" value="3"/>
</dbReference>
<feature type="domain" description="AGC-kinase C-terminal" evidence="18">
    <location>
        <begin position="267"/>
        <end position="336"/>
    </location>
</feature>
<comment type="similarity">
    <text evidence="2">Belongs to the protein kinase superfamily. AGC Ser/Thr protein kinase family. S6 kinase subfamily.</text>
</comment>
<dbReference type="GO" id="GO:0005524">
    <property type="term" value="F:ATP binding"/>
    <property type="evidence" value="ECO:0007669"/>
    <property type="project" value="UniProtKB-UniRule"/>
</dbReference>
<comment type="catalytic activity">
    <reaction evidence="12">
        <text>L-seryl-[protein] + ATP = O-phospho-L-seryl-[protein] + ADP + H(+)</text>
        <dbReference type="Rhea" id="RHEA:17989"/>
        <dbReference type="Rhea" id="RHEA-COMP:9863"/>
        <dbReference type="Rhea" id="RHEA-COMP:11604"/>
        <dbReference type="ChEBI" id="CHEBI:15378"/>
        <dbReference type="ChEBI" id="CHEBI:29999"/>
        <dbReference type="ChEBI" id="CHEBI:30616"/>
        <dbReference type="ChEBI" id="CHEBI:83421"/>
        <dbReference type="ChEBI" id="CHEBI:456216"/>
        <dbReference type="EC" id="2.7.11.1"/>
    </reaction>
</comment>
<feature type="compositionally biased region" description="Polar residues" evidence="16">
    <location>
        <begin position="13"/>
        <end position="27"/>
    </location>
</feature>
<keyword evidence="6" id="KW-0808">Transferase</keyword>
<feature type="region of interest" description="Disordered" evidence="16">
    <location>
        <begin position="1"/>
        <end position="29"/>
    </location>
</feature>
<sequence>MPSQLKRSGDGSMEQTPASTSPDSSWDSQDDVLVKEISITHHVKEGSEKADPQQFELRKVLGQGSFGKVFLVKKITGPDAGQLYAMKVLKKATLKVRDRVRTKMERDILVEVNHPFIVKLHYGESLLINGSRTTVLLVLAVMFTEEDVKFYLAELALALDHLHGLGIIYRDLKPENKESIDHENKAYSFCGTVEYMAPEVVNRRGHTHSADWWSYGVLMVSAIASITSLYVYHTTSLLTGFVWCFVPAVRDVNRDASLPRQGPQRDHDYDPEKLFRREIQPPFKPASGRPDDTFYFDQEFTAKTPKDSPGVPPSANAHQLFRGFSFVAISSEEETQPLQSNMSSIVQQLHRNTSQFSDSYEVREDIGIGSYSVCKRCIHKSTGMEYAVKIINKAKRDPTDEVEILLRYGQHPNIITLKDVYDDGRSVFLVTELLKGGELLDKILRQKFFSEREASAVLYTITKTVEYLHTQGVVHRDLKPSNILYVDESGNPESIRICDFGFAKQLRAENGLLMTPCYTANFVAPEVLKKQGYDAACDIWSLGVLLYTMLTGFTPFANGPEDTPEEILARIGSGKFSLTGGYWNSVSAEAKDLVSKMLHVDPHQRLTAAQVLRHPWIVHKDQLPKYQLNRQDAPHLVKGAMAATYSALNRNVPPVLEPVGCSILAQRRGVKKVTSTAL</sequence>
<dbReference type="SUPFAM" id="SSF56112">
    <property type="entry name" value="Protein kinase-like (PK-like)"/>
    <property type="match status" value="2"/>
</dbReference>
<name>A0A556TWP2_BAGYA</name>
<keyword evidence="4" id="KW-0723">Serine/threonine-protein kinase</keyword>
<gene>
    <name evidence="19" type="ORF">Baya_5383</name>
</gene>
<dbReference type="FunFam" id="3.30.200.20:FF:000121">
    <property type="entry name" value="Ribosomal protein S6 kinase"/>
    <property type="match status" value="1"/>
</dbReference>
<proteinExistence type="inferred from homology"/>
<dbReference type="PANTHER" id="PTHR24351">
    <property type="entry name" value="RIBOSOMAL PROTEIN S6 KINASE"/>
    <property type="match status" value="1"/>
</dbReference>
<evidence type="ECO:0000259" key="18">
    <source>
        <dbReference type="PROSITE" id="PS51285"/>
    </source>
</evidence>
<evidence type="ECO:0000259" key="17">
    <source>
        <dbReference type="PROSITE" id="PS50011"/>
    </source>
</evidence>
<dbReference type="InterPro" id="IPR016239">
    <property type="entry name" value="Ribosomal_S6_kinase_II"/>
</dbReference>
<dbReference type="PROSITE" id="PS51285">
    <property type="entry name" value="AGC_KINASE_CTER"/>
    <property type="match status" value="1"/>
</dbReference>
<dbReference type="PROSITE" id="PS50011">
    <property type="entry name" value="PROTEIN_KINASE_DOM"/>
    <property type="match status" value="2"/>
</dbReference>
<evidence type="ECO:0000256" key="8">
    <source>
        <dbReference type="ARBA" id="ARBA00022741"/>
    </source>
</evidence>
<dbReference type="InterPro" id="IPR008271">
    <property type="entry name" value="Ser/Thr_kinase_AS"/>
</dbReference>
<dbReference type="GO" id="GO:0000287">
    <property type="term" value="F:magnesium ion binding"/>
    <property type="evidence" value="ECO:0007669"/>
    <property type="project" value="InterPro"/>
</dbReference>
<dbReference type="GO" id="GO:0004674">
    <property type="term" value="F:protein serine/threonine kinase activity"/>
    <property type="evidence" value="ECO:0007669"/>
    <property type="project" value="UniProtKB-KW"/>
</dbReference>
<dbReference type="InterPro" id="IPR017441">
    <property type="entry name" value="Protein_kinase_ATP_BS"/>
</dbReference>
<evidence type="ECO:0000256" key="3">
    <source>
        <dbReference type="ARBA" id="ARBA00012513"/>
    </source>
</evidence>
<dbReference type="PROSITE" id="PS00107">
    <property type="entry name" value="PROTEIN_KINASE_ATP"/>
    <property type="match status" value="2"/>
</dbReference>
<evidence type="ECO:0000256" key="12">
    <source>
        <dbReference type="ARBA" id="ARBA00048679"/>
    </source>
</evidence>
<keyword evidence="9 19" id="KW-0418">Kinase</keyword>
<evidence type="ECO:0000313" key="19">
    <source>
        <dbReference type="EMBL" id="TSK98469.1"/>
    </source>
</evidence>
<keyword evidence="5" id="KW-0597">Phosphoprotein</keyword>
<dbReference type="GO" id="GO:0035556">
    <property type="term" value="P:intracellular signal transduction"/>
    <property type="evidence" value="ECO:0007669"/>
    <property type="project" value="InterPro"/>
</dbReference>
<keyword evidence="8 14" id="KW-0547">Nucleotide-binding</keyword>
<feature type="active site" description="Proton acceptor" evidence="13">
    <location>
        <position position="477"/>
    </location>
</feature>
<feature type="domain" description="Protein kinase" evidence="17">
    <location>
        <begin position="55"/>
        <end position="321"/>
    </location>
</feature>
<dbReference type="Gene3D" id="1.10.510.10">
    <property type="entry name" value="Transferase(Phosphotransferase) domain 1"/>
    <property type="match status" value="3"/>
</dbReference>